<sequence>MSLPLITVLADVQNAPGSSMCAPLSTSCSVHHPSSNCVNVSSFVRYDGNLHKMSVPLGCVLCKSICTGEWSDIARSPMSAVNSLLLVLFERNR</sequence>
<dbReference type="AlphaFoldDB" id="A0AAV7ATF1"/>
<proteinExistence type="predicted"/>
<name>A0AAV7ATF1_ENGPU</name>
<organism evidence="1 2">
    <name type="scientific">Engystomops pustulosus</name>
    <name type="common">Tungara frog</name>
    <name type="synonym">Physalaemus pustulosus</name>
    <dbReference type="NCBI Taxonomy" id="76066"/>
    <lineage>
        <taxon>Eukaryota</taxon>
        <taxon>Metazoa</taxon>
        <taxon>Chordata</taxon>
        <taxon>Craniata</taxon>
        <taxon>Vertebrata</taxon>
        <taxon>Euteleostomi</taxon>
        <taxon>Amphibia</taxon>
        <taxon>Batrachia</taxon>
        <taxon>Anura</taxon>
        <taxon>Neobatrachia</taxon>
        <taxon>Hyloidea</taxon>
        <taxon>Leptodactylidae</taxon>
        <taxon>Leiuperinae</taxon>
        <taxon>Engystomops</taxon>
    </lineage>
</organism>
<keyword evidence="2" id="KW-1185">Reference proteome</keyword>
<evidence type="ECO:0000313" key="2">
    <source>
        <dbReference type="Proteomes" id="UP000824782"/>
    </source>
</evidence>
<protein>
    <recommendedName>
        <fullName evidence="3">Secreted protein</fullName>
    </recommendedName>
</protein>
<dbReference type="Proteomes" id="UP000824782">
    <property type="component" value="Unassembled WGS sequence"/>
</dbReference>
<gene>
    <name evidence="1" type="ORF">GDO81_015826</name>
</gene>
<evidence type="ECO:0000313" key="1">
    <source>
        <dbReference type="EMBL" id="KAG8562815.1"/>
    </source>
</evidence>
<evidence type="ECO:0008006" key="3">
    <source>
        <dbReference type="Google" id="ProtNLM"/>
    </source>
</evidence>
<reference evidence="1" key="1">
    <citation type="thesis" date="2020" institute="ProQuest LLC" country="789 East Eisenhower Parkway, Ann Arbor, MI, USA">
        <title>Comparative Genomics and Chromosome Evolution.</title>
        <authorList>
            <person name="Mudd A.B."/>
        </authorList>
    </citation>
    <scope>NUCLEOTIDE SEQUENCE</scope>
    <source>
        <strain evidence="1">237g6f4</strain>
        <tissue evidence="1">Blood</tissue>
    </source>
</reference>
<accession>A0AAV7ATF1</accession>
<dbReference type="EMBL" id="WNYA01000007">
    <property type="protein sequence ID" value="KAG8562815.1"/>
    <property type="molecule type" value="Genomic_DNA"/>
</dbReference>
<comment type="caution">
    <text evidence="1">The sequence shown here is derived from an EMBL/GenBank/DDBJ whole genome shotgun (WGS) entry which is preliminary data.</text>
</comment>